<keyword evidence="1" id="KW-1133">Transmembrane helix</keyword>
<dbReference type="Proteomes" id="UP000327236">
    <property type="component" value="Unassembled WGS sequence"/>
</dbReference>
<sequence>MLNEPNYILERLNYWMNYRALKYNKKNKCQKQDERQKQINKICYLIDQGKINIPKDTDRYKEIFELEALLNDIKLSSEFENKADKKIDTYLSIVEYEVSTLVINYKISFLFLVMVGAIILDLLLLLQ</sequence>
<reference evidence="2 3" key="1">
    <citation type="submission" date="2019-09" db="EMBL/GenBank/DDBJ databases">
        <title>Draft genome sequence assemblies of isolates from the urinary tract.</title>
        <authorList>
            <person name="Mores C.R."/>
            <person name="Putonti C."/>
            <person name="Wolfe A.J."/>
        </authorList>
    </citation>
    <scope>NUCLEOTIDE SEQUENCE [LARGE SCALE GENOMIC DNA]</scope>
    <source>
        <strain evidence="2 3">UMB246</strain>
    </source>
</reference>
<organism evidence="2 3">
    <name type="scientific">Lactobacillus jensenii</name>
    <dbReference type="NCBI Taxonomy" id="109790"/>
    <lineage>
        <taxon>Bacteria</taxon>
        <taxon>Bacillati</taxon>
        <taxon>Bacillota</taxon>
        <taxon>Bacilli</taxon>
        <taxon>Lactobacillales</taxon>
        <taxon>Lactobacillaceae</taxon>
        <taxon>Lactobacillus</taxon>
    </lineage>
</organism>
<accession>A0A5N1I389</accession>
<keyword evidence="1" id="KW-0472">Membrane</keyword>
<name>A0A5N1I389_LACJE</name>
<dbReference type="RefSeq" id="WP_151141675.1">
    <property type="nucleotide sequence ID" value="NZ_VYWW01000059.1"/>
</dbReference>
<proteinExistence type="predicted"/>
<dbReference type="AlphaFoldDB" id="A0A5N1I389"/>
<protein>
    <submittedName>
        <fullName evidence="2">Uncharacterized protein</fullName>
    </submittedName>
</protein>
<comment type="caution">
    <text evidence="2">The sequence shown here is derived from an EMBL/GenBank/DDBJ whole genome shotgun (WGS) entry which is preliminary data.</text>
</comment>
<evidence type="ECO:0000313" key="3">
    <source>
        <dbReference type="Proteomes" id="UP000327236"/>
    </source>
</evidence>
<dbReference type="EMBL" id="VYWW01000059">
    <property type="protein sequence ID" value="KAA9320105.1"/>
    <property type="molecule type" value="Genomic_DNA"/>
</dbReference>
<dbReference type="OrthoDB" id="9875952at2"/>
<gene>
    <name evidence="2" type="ORF">F6H94_08500</name>
</gene>
<keyword evidence="1" id="KW-0812">Transmembrane</keyword>
<evidence type="ECO:0000313" key="2">
    <source>
        <dbReference type="EMBL" id="KAA9320105.1"/>
    </source>
</evidence>
<evidence type="ECO:0000256" key="1">
    <source>
        <dbReference type="SAM" id="Phobius"/>
    </source>
</evidence>
<feature type="transmembrane region" description="Helical" evidence="1">
    <location>
        <begin position="107"/>
        <end position="126"/>
    </location>
</feature>